<dbReference type="SUPFAM" id="SSF49373">
    <property type="entry name" value="Invasin/intimin cell-adhesion fragments"/>
    <property type="match status" value="1"/>
</dbReference>
<accession>A0A377TD22</accession>
<dbReference type="EMBL" id="UGGO01000002">
    <property type="protein sequence ID" value="STS10692.1"/>
    <property type="molecule type" value="Genomic_DNA"/>
</dbReference>
<dbReference type="Proteomes" id="UP000254304">
    <property type="component" value="Unassembled WGS sequence"/>
</dbReference>
<reference evidence="1 2" key="1">
    <citation type="submission" date="2018-06" db="EMBL/GenBank/DDBJ databases">
        <authorList>
            <consortium name="Pathogen Informatics"/>
            <person name="Doyle S."/>
        </authorList>
    </citation>
    <scope>NUCLEOTIDE SEQUENCE [LARGE SCALE GENOMIC DNA]</scope>
    <source>
        <strain evidence="1 2">NCTC12157</strain>
    </source>
</reference>
<dbReference type="InterPro" id="IPR013783">
    <property type="entry name" value="Ig-like_fold"/>
</dbReference>
<evidence type="ECO:0000313" key="1">
    <source>
        <dbReference type="EMBL" id="STS10692.1"/>
    </source>
</evidence>
<organism evidence="1 2">
    <name type="scientific">Ewingella americana</name>
    <dbReference type="NCBI Taxonomy" id="41202"/>
    <lineage>
        <taxon>Bacteria</taxon>
        <taxon>Pseudomonadati</taxon>
        <taxon>Pseudomonadota</taxon>
        <taxon>Gammaproteobacteria</taxon>
        <taxon>Enterobacterales</taxon>
        <taxon>Yersiniaceae</taxon>
        <taxon>Ewingella</taxon>
    </lineage>
</organism>
<gene>
    <name evidence="1" type="ORF">NCTC12157_05291</name>
</gene>
<name>A0A377TD22_9GAMM</name>
<dbReference type="AlphaFoldDB" id="A0A377TD22"/>
<evidence type="ECO:0000313" key="2">
    <source>
        <dbReference type="Proteomes" id="UP000254304"/>
    </source>
</evidence>
<protein>
    <submittedName>
        <fullName evidence="1">Uncharacterized protein</fullName>
    </submittedName>
</protein>
<dbReference type="Gene3D" id="2.60.40.10">
    <property type="entry name" value="Immunoglobulins"/>
    <property type="match status" value="1"/>
</dbReference>
<dbReference type="InterPro" id="IPR008964">
    <property type="entry name" value="Invasin/intimin_cell_adhesion"/>
</dbReference>
<proteinExistence type="predicted"/>
<sequence>MPGMGKSLTSSIKETLAAKQASTAPVQSAVVGPIEETSPGVYQAVVTAGTRAGTAVVSSQFNDIALPDITITQSADAAPAISTAALF</sequence>